<dbReference type="PROSITE" id="PS51257">
    <property type="entry name" value="PROKAR_LIPOPROTEIN"/>
    <property type="match status" value="1"/>
</dbReference>
<evidence type="ECO:0000313" key="3">
    <source>
        <dbReference type="EMBL" id="VWC78550.1"/>
    </source>
</evidence>
<feature type="signal peptide" evidence="1">
    <location>
        <begin position="1"/>
        <end position="23"/>
    </location>
</feature>
<dbReference type="RefSeq" id="WP_254600121.1">
    <property type="nucleotide sequence ID" value="NZ_CABVQT010000001.1"/>
</dbReference>
<dbReference type="Gene3D" id="1.25.40.10">
    <property type="entry name" value="Tetratricopeptide repeat domain"/>
    <property type="match status" value="1"/>
</dbReference>
<reference evidence="3 4" key="1">
    <citation type="submission" date="2019-09" db="EMBL/GenBank/DDBJ databases">
        <authorList>
            <person name="Depoorter E."/>
        </authorList>
    </citation>
    <scope>NUCLEOTIDE SEQUENCE [LARGE SCALE GENOMIC DNA]</scope>
    <source>
        <strain evidence="3">R-71171</strain>
    </source>
</reference>
<dbReference type="InterPro" id="IPR006597">
    <property type="entry name" value="Sel1-like"/>
</dbReference>
<dbReference type="Pfam" id="PF19933">
    <property type="entry name" value="DUF6396"/>
    <property type="match status" value="1"/>
</dbReference>
<dbReference type="SMART" id="SM00671">
    <property type="entry name" value="SEL1"/>
    <property type="match status" value="2"/>
</dbReference>
<dbReference type="AlphaFoldDB" id="A0A6P2UXF7"/>
<keyword evidence="3" id="KW-0449">Lipoprotein</keyword>
<evidence type="ECO:0000256" key="1">
    <source>
        <dbReference type="SAM" id="SignalP"/>
    </source>
</evidence>
<feature type="domain" description="DUF6396" evidence="2">
    <location>
        <begin position="268"/>
        <end position="333"/>
    </location>
</feature>
<feature type="chain" id="PRO_5027022827" evidence="1">
    <location>
        <begin position="24"/>
        <end position="543"/>
    </location>
</feature>
<name>A0A6P2UXF7_9BURK</name>
<evidence type="ECO:0000259" key="2">
    <source>
        <dbReference type="Pfam" id="PF19933"/>
    </source>
</evidence>
<dbReference type="Pfam" id="PF08238">
    <property type="entry name" value="Sel1"/>
    <property type="match status" value="3"/>
</dbReference>
<dbReference type="InterPro" id="IPR011990">
    <property type="entry name" value="TPR-like_helical_dom_sf"/>
</dbReference>
<evidence type="ECO:0000313" key="4">
    <source>
        <dbReference type="Proteomes" id="UP000494182"/>
    </source>
</evidence>
<accession>A0A6P2UXF7</accession>
<organism evidence="3 4">
    <name type="scientific">Burkholderia contaminans</name>
    <dbReference type="NCBI Taxonomy" id="488447"/>
    <lineage>
        <taxon>Bacteria</taxon>
        <taxon>Pseudomonadati</taxon>
        <taxon>Pseudomonadota</taxon>
        <taxon>Betaproteobacteria</taxon>
        <taxon>Burkholderiales</taxon>
        <taxon>Burkholderiaceae</taxon>
        <taxon>Burkholderia</taxon>
        <taxon>Burkholderia cepacia complex</taxon>
    </lineage>
</organism>
<sequence length="543" mass="59644">MSKRLRLAGVFSLTLLFACTACSMNDSLPRNMSLDAFNPHRDTFVCVHEAAVVPAVDPEADRWNQQAMKMTSSLLWPNQRDYVGAVALWEKAAERKHWKAMLNLANAYAQGLGVDRNTERAVQITEGAMKLGIPAAYDLMGTYHMNGVGVKQDASRAYAFWQLAADKGSPSAMAYLGSKLDAVYDDPKSGFWGNRKIALKMLECGFAQGSGDAAYALGTTLVGSDKSLDEDNARALKILHEGVKFGSAKSAAYLFGAFDDGDPVAGGVKDRARAERYSVLADRLERDPDLRLPNLDKVVPLPPAKLPKWDGNKETLIDAAKAVTSAPTSPAKPAVHPVSLRTGRAHVPDGYMLPEQPQVVVPPQAETTAAPVGGYWLAQLKYPVAERHFAWNAAQVPMHYRKEELFDRSRPGLIPEDGRIFFHYVGDVIPMPAQPLESHPRVTQGIVRAVEFPDPAIRCRGTRACPVTGIWQADVAGDHPWAATFNQWYRQAYVMQGDRFPDPRAMHLDVSPADVTWTWWNEANHLGFARLPQVSVGNASENA</sequence>
<keyword evidence="1" id="KW-0732">Signal</keyword>
<dbReference type="Proteomes" id="UP000494182">
    <property type="component" value="Unassembled WGS sequence"/>
</dbReference>
<dbReference type="EMBL" id="CABVQT010000001">
    <property type="protein sequence ID" value="VWC78550.1"/>
    <property type="molecule type" value="Genomic_DNA"/>
</dbReference>
<dbReference type="SUPFAM" id="SSF81901">
    <property type="entry name" value="HCP-like"/>
    <property type="match status" value="1"/>
</dbReference>
<dbReference type="InterPro" id="IPR050767">
    <property type="entry name" value="Sel1_AlgK"/>
</dbReference>
<dbReference type="PANTHER" id="PTHR11102:SF160">
    <property type="entry name" value="ERAD-ASSOCIATED E3 UBIQUITIN-PROTEIN LIGASE COMPONENT HRD3"/>
    <property type="match status" value="1"/>
</dbReference>
<dbReference type="PANTHER" id="PTHR11102">
    <property type="entry name" value="SEL-1-LIKE PROTEIN"/>
    <property type="match status" value="1"/>
</dbReference>
<proteinExistence type="predicted"/>
<gene>
    <name evidence="3" type="ORF">BCO71171_00301</name>
</gene>
<protein>
    <submittedName>
        <fullName evidence="3">Putative lipoprotein</fullName>
    </submittedName>
</protein>
<dbReference type="InterPro" id="IPR045653">
    <property type="entry name" value="DUF6396"/>
</dbReference>